<dbReference type="InterPro" id="IPR036081">
    <property type="entry name" value="Translin_sf"/>
</dbReference>
<dbReference type="EMBL" id="WJXA01000003">
    <property type="protein sequence ID" value="KAF7147447.1"/>
    <property type="molecule type" value="Genomic_DNA"/>
</dbReference>
<proteinExistence type="inferred from homology"/>
<dbReference type="GO" id="GO:0003723">
    <property type="term" value="F:RNA binding"/>
    <property type="evidence" value="ECO:0007669"/>
    <property type="project" value="UniProtKB-KW"/>
</dbReference>
<dbReference type="CDD" id="cd14819">
    <property type="entry name" value="Translin"/>
    <property type="match status" value="1"/>
</dbReference>
<dbReference type="InterPro" id="IPR002848">
    <property type="entry name" value="Translin_fam"/>
</dbReference>
<dbReference type="OrthoDB" id="829at2759"/>
<keyword evidence="6" id="KW-0238">DNA-binding</keyword>
<dbReference type="GO" id="GO:0005737">
    <property type="term" value="C:cytoplasm"/>
    <property type="evidence" value="ECO:0007669"/>
    <property type="project" value="UniProtKB-SubCell"/>
</dbReference>
<dbReference type="FunFam" id="1.20.58.190:FF:000001">
    <property type="entry name" value="Translin"/>
    <property type="match status" value="1"/>
</dbReference>
<evidence type="ECO:0000256" key="5">
    <source>
        <dbReference type="ARBA" id="ARBA00022884"/>
    </source>
</evidence>
<keyword evidence="5" id="KW-0694">RNA-binding</keyword>
<dbReference type="GO" id="GO:0005634">
    <property type="term" value="C:nucleus"/>
    <property type="evidence" value="ECO:0007669"/>
    <property type="project" value="UniProtKB-SubCell"/>
</dbReference>
<evidence type="ECO:0000313" key="10">
    <source>
        <dbReference type="Proteomes" id="UP000626092"/>
    </source>
</evidence>
<dbReference type="PANTHER" id="PTHR10741">
    <property type="entry name" value="TRANSLIN AND TRANSLIN ASSOCIATED PROTEIN X"/>
    <property type="match status" value="1"/>
</dbReference>
<comment type="caution">
    <text evidence="9">The sequence shown here is derived from an EMBL/GenBank/DDBJ whole genome shotgun (WGS) entry which is preliminary data.</text>
</comment>
<accession>A0A834LRG8</accession>
<dbReference type="Pfam" id="PF01997">
    <property type="entry name" value="Translin"/>
    <property type="match status" value="1"/>
</dbReference>
<comment type="subcellular location">
    <subcellularLocation>
        <location evidence="2">Cytoplasm</location>
    </subcellularLocation>
    <subcellularLocation>
        <location evidence="1">Nucleus</location>
    </subcellularLocation>
</comment>
<protein>
    <recommendedName>
        <fullName evidence="11">Translin family protein</fullName>
    </recommendedName>
</protein>
<dbReference type="Gene3D" id="1.20.58.200">
    <property type="entry name" value="Translin, domain 2"/>
    <property type="match status" value="1"/>
</dbReference>
<evidence type="ECO:0000256" key="7">
    <source>
        <dbReference type="ARBA" id="ARBA00023242"/>
    </source>
</evidence>
<dbReference type="InterPro" id="IPR033956">
    <property type="entry name" value="Translin"/>
</dbReference>
<evidence type="ECO:0000256" key="6">
    <source>
        <dbReference type="ARBA" id="ARBA00023125"/>
    </source>
</evidence>
<dbReference type="InterPro" id="IPR016068">
    <property type="entry name" value="Translin_N"/>
</dbReference>
<dbReference type="GO" id="GO:0043565">
    <property type="term" value="F:sequence-specific DNA binding"/>
    <property type="evidence" value="ECO:0007669"/>
    <property type="project" value="InterPro"/>
</dbReference>
<dbReference type="GO" id="GO:0016070">
    <property type="term" value="P:RNA metabolic process"/>
    <property type="evidence" value="ECO:0007669"/>
    <property type="project" value="InterPro"/>
</dbReference>
<reference evidence="9" key="1">
    <citation type="submission" date="2019-11" db="EMBL/GenBank/DDBJ databases">
        <authorList>
            <person name="Liu Y."/>
            <person name="Hou J."/>
            <person name="Li T.-Q."/>
            <person name="Guan C.-H."/>
            <person name="Wu X."/>
            <person name="Wu H.-Z."/>
            <person name="Ling F."/>
            <person name="Zhang R."/>
            <person name="Shi X.-G."/>
            <person name="Ren J.-P."/>
            <person name="Chen E.-F."/>
            <person name="Sun J.-M."/>
        </authorList>
    </citation>
    <scope>NUCLEOTIDE SEQUENCE</scope>
    <source>
        <strain evidence="9">Adult_tree_wgs_1</strain>
        <tissue evidence="9">Leaves</tissue>
    </source>
</reference>
<evidence type="ECO:0000256" key="8">
    <source>
        <dbReference type="SAM" id="MobiDB-lite"/>
    </source>
</evidence>
<keyword evidence="4" id="KW-0963">Cytoplasm</keyword>
<evidence type="ECO:0000256" key="3">
    <source>
        <dbReference type="ARBA" id="ARBA00005902"/>
    </source>
</evidence>
<dbReference type="GO" id="GO:0003697">
    <property type="term" value="F:single-stranded DNA binding"/>
    <property type="evidence" value="ECO:0007669"/>
    <property type="project" value="InterPro"/>
</dbReference>
<name>A0A834LRG8_RHOSS</name>
<evidence type="ECO:0000256" key="1">
    <source>
        <dbReference type="ARBA" id="ARBA00004123"/>
    </source>
</evidence>
<dbReference type="AlphaFoldDB" id="A0A834LRG8"/>
<dbReference type="InterPro" id="IPR016069">
    <property type="entry name" value="Translin_C"/>
</dbReference>
<sequence length="313" mass="35251">MKYAFRNAYFSSSFSRSINPNPKPHPPLSLLSPLHTAIPTSPASLRNLRPPLFPTRCCSSSSSSSPMADGQSHGPPPPPPSPSGTLLEKQFQHFRHHLDESVGLRDRIRAVATEIESATRLMHSSLLLVHQSGPVPEVLEKAKAQIGVLKEIFHRLAEILRECPGQYYRYHGDWRSETQTVVSLLAFMQWLETGNLLIHTEAEEKLGLNNSQFGLDIEDYLVGICFMSNELPRYVVNQVTAGDYDCPRKVLKFLTDLHAAFRMLNLRNDFLRKKFDGMKYDLRRVEEVYYDVKIRGLAAIGDSTGDQGIQGDS</sequence>
<evidence type="ECO:0000256" key="4">
    <source>
        <dbReference type="ARBA" id="ARBA00022490"/>
    </source>
</evidence>
<evidence type="ECO:0008006" key="11">
    <source>
        <dbReference type="Google" id="ProtNLM"/>
    </source>
</evidence>
<comment type="similarity">
    <text evidence="3">Belongs to the translin family.</text>
</comment>
<dbReference type="SUPFAM" id="SSF74784">
    <property type="entry name" value="Translin"/>
    <property type="match status" value="1"/>
</dbReference>
<organism evidence="9 10">
    <name type="scientific">Rhododendron simsii</name>
    <name type="common">Sims's rhododendron</name>
    <dbReference type="NCBI Taxonomy" id="118357"/>
    <lineage>
        <taxon>Eukaryota</taxon>
        <taxon>Viridiplantae</taxon>
        <taxon>Streptophyta</taxon>
        <taxon>Embryophyta</taxon>
        <taxon>Tracheophyta</taxon>
        <taxon>Spermatophyta</taxon>
        <taxon>Magnoliopsida</taxon>
        <taxon>eudicotyledons</taxon>
        <taxon>Gunneridae</taxon>
        <taxon>Pentapetalae</taxon>
        <taxon>asterids</taxon>
        <taxon>Ericales</taxon>
        <taxon>Ericaceae</taxon>
        <taxon>Ericoideae</taxon>
        <taxon>Rhodoreae</taxon>
        <taxon>Rhododendron</taxon>
    </lineage>
</organism>
<evidence type="ECO:0000256" key="2">
    <source>
        <dbReference type="ARBA" id="ARBA00004496"/>
    </source>
</evidence>
<evidence type="ECO:0000313" key="9">
    <source>
        <dbReference type="EMBL" id="KAF7147447.1"/>
    </source>
</evidence>
<keyword evidence="10" id="KW-1185">Reference proteome</keyword>
<feature type="region of interest" description="Disordered" evidence="8">
    <location>
        <begin position="55"/>
        <end position="86"/>
    </location>
</feature>
<keyword evidence="7" id="KW-0539">Nucleus</keyword>
<gene>
    <name evidence="9" type="ORF">RHSIM_Rhsim03G0093600</name>
</gene>
<dbReference type="Proteomes" id="UP000626092">
    <property type="component" value="Unassembled WGS sequence"/>
</dbReference>
<dbReference type="Gene3D" id="1.20.58.190">
    <property type="entry name" value="Translin, domain 1"/>
    <property type="match status" value="1"/>
</dbReference>